<feature type="transmembrane region" description="Helical" evidence="7">
    <location>
        <begin position="169"/>
        <end position="194"/>
    </location>
</feature>
<dbReference type="GeneID" id="25313948"/>
<comment type="subcellular location">
    <subcellularLocation>
        <location evidence="1">Membrane</location>
        <topology evidence="1">Multi-pass membrane protein</topology>
    </subcellularLocation>
</comment>
<evidence type="ECO:0000256" key="7">
    <source>
        <dbReference type="SAM" id="Phobius"/>
    </source>
</evidence>
<proteinExistence type="inferred from homology"/>
<evidence type="ECO:0000256" key="2">
    <source>
        <dbReference type="ARBA" id="ARBA00022692"/>
    </source>
</evidence>
<feature type="transmembrane region" description="Helical" evidence="7">
    <location>
        <begin position="38"/>
        <end position="57"/>
    </location>
</feature>
<evidence type="ECO:0000313" key="9">
    <source>
        <dbReference type="EMBL" id="KKA24412.1"/>
    </source>
</evidence>
<sequence>MVPASVVLAFLFVGLSTVICLLRLFLRLLWLRDYSPAEFVNIFVIILLGFQMCGMAITDMYGNNYMPPSVRESLTSEEKEQHILGTKWFLVGGLTYYAIVWCFRASLLLLYRPLTSNVAGYRYLLPGGLAVLGLTYLGVVLARLLSCRPIGRMWQMYPDPGKECAEALVHVYVASAFGIIIDISLIIIPMSVIWMAKMRRRDKIGLYVLFGLGFFTVAVIIVRLILTIADPAAHSAIVWATVEIFSTCIVCNAPSMRVVLVRFRRGEYPSGYLSGSRGAGTHARSQGTYHHSRPGTSWVTASGRRRSRSPTGRAAAPPEEMYVKGQINVTTDVSVDVRKTDDPETGRQPSSTGSGEGFVDDCEMRPLATHGMAKVLYMCV</sequence>
<dbReference type="PANTHER" id="PTHR33048:SF47">
    <property type="entry name" value="INTEGRAL MEMBRANE PROTEIN-RELATED"/>
    <property type="match status" value="1"/>
</dbReference>
<gene>
    <name evidence="9" type="ORF">T310_1597</name>
</gene>
<dbReference type="InterPro" id="IPR049326">
    <property type="entry name" value="Rhodopsin_dom_fungi"/>
</dbReference>
<feature type="compositionally biased region" description="Basic and acidic residues" evidence="6">
    <location>
        <begin position="335"/>
        <end position="345"/>
    </location>
</feature>
<evidence type="ECO:0000259" key="8">
    <source>
        <dbReference type="Pfam" id="PF20684"/>
    </source>
</evidence>
<feature type="region of interest" description="Disordered" evidence="6">
    <location>
        <begin position="274"/>
        <end position="320"/>
    </location>
</feature>
<keyword evidence="4 7" id="KW-0472">Membrane</keyword>
<dbReference type="EMBL" id="LASV01000063">
    <property type="protein sequence ID" value="KKA24412.1"/>
    <property type="molecule type" value="Genomic_DNA"/>
</dbReference>
<evidence type="ECO:0000256" key="4">
    <source>
        <dbReference type="ARBA" id="ARBA00023136"/>
    </source>
</evidence>
<dbReference type="RefSeq" id="XP_013331024.1">
    <property type="nucleotide sequence ID" value="XM_013475570.1"/>
</dbReference>
<feature type="domain" description="Rhodopsin" evidence="8">
    <location>
        <begin position="23"/>
        <end position="261"/>
    </location>
</feature>
<comment type="caution">
    <text evidence="9">The sequence shown here is derived from an EMBL/GenBank/DDBJ whole genome shotgun (WGS) entry which is preliminary data.</text>
</comment>
<dbReference type="Proteomes" id="UP000053958">
    <property type="component" value="Unassembled WGS sequence"/>
</dbReference>
<evidence type="ECO:0000256" key="3">
    <source>
        <dbReference type="ARBA" id="ARBA00022989"/>
    </source>
</evidence>
<keyword evidence="2 7" id="KW-0812">Transmembrane</keyword>
<organism evidence="9 10">
    <name type="scientific">Rasamsonia emersonii (strain ATCC 16479 / CBS 393.64 / IMI 116815)</name>
    <dbReference type="NCBI Taxonomy" id="1408163"/>
    <lineage>
        <taxon>Eukaryota</taxon>
        <taxon>Fungi</taxon>
        <taxon>Dikarya</taxon>
        <taxon>Ascomycota</taxon>
        <taxon>Pezizomycotina</taxon>
        <taxon>Eurotiomycetes</taxon>
        <taxon>Eurotiomycetidae</taxon>
        <taxon>Eurotiales</taxon>
        <taxon>Trichocomaceae</taxon>
        <taxon>Rasamsonia</taxon>
    </lineage>
</organism>
<keyword evidence="10" id="KW-1185">Reference proteome</keyword>
<dbReference type="GO" id="GO:0016020">
    <property type="term" value="C:membrane"/>
    <property type="evidence" value="ECO:0007669"/>
    <property type="project" value="UniProtKB-SubCell"/>
</dbReference>
<evidence type="ECO:0000256" key="6">
    <source>
        <dbReference type="SAM" id="MobiDB-lite"/>
    </source>
</evidence>
<keyword evidence="3 7" id="KW-1133">Transmembrane helix</keyword>
<dbReference type="STRING" id="1408163.A0A0F4Z1L7"/>
<feature type="region of interest" description="Disordered" evidence="6">
    <location>
        <begin position="333"/>
        <end position="361"/>
    </location>
</feature>
<dbReference type="OrthoDB" id="4222864at2759"/>
<dbReference type="AlphaFoldDB" id="A0A0F4Z1L7"/>
<evidence type="ECO:0000313" key="10">
    <source>
        <dbReference type="Proteomes" id="UP000053958"/>
    </source>
</evidence>
<comment type="similarity">
    <text evidence="5">Belongs to the SAT4 family.</text>
</comment>
<protein>
    <recommendedName>
        <fullName evidence="8">Rhodopsin domain-containing protein</fullName>
    </recommendedName>
</protein>
<feature type="transmembrane region" description="Helical" evidence="7">
    <location>
        <begin position="6"/>
        <end position="26"/>
    </location>
</feature>
<feature type="transmembrane region" description="Helical" evidence="7">
    <location>
        <begin position="232"/>
        <end position="255"/>
    </location>
</feature>
<evidence type="ECO:0000256" key="1">
    <source>
        <dbReference type="ARBA" id="ARBA00004141"/>
    </source>
</evidence>
<evidence type="ECO:0000256" key="5">
    <source>
        <dbReference type="ARBA" id="ARBA00038359"/>
    </source>
</evidence>
<feature type="compositionally biased region" description="Low complexity" evidence="6">
    <location>
        <begin position="309"/>
        <end position="318"/>
    </location>
</feature>
<dbReference type="Pfam" id="PF20684">
    <property type="entry name" value="Fung_rhodopsin"/>
    <property type="match status" value="1"/>
</dbReference>
<feature type="transmembrane region" description="Helical" evidence="7">
    <location>
        <begin position="206"/>
        <end position="226"/>
    </location>
</feature>
<dbReference type="PANTHER" id="PTHR33048">
    <property type="entry name" value="PTH11-LIKE INTEGRAL MEMBRANE PROTEIN (AFU_ORTHOLOGUE AFUA_5G11245)"/>
    <property type="match status" value="1"/>
</dbReference>
<feature type="transmembrane region" description="Helical" evidence="7">
    <location>
        <begin position="88"/>
        <end position="111"/>
    </location>
</feature>
<reference evidence="9 10" key="1">
    <citation type="submission" date="2015-04" db="EMBL/GenBank/DDBJ databases">
        <authorList>
            <person name="Heijne W.H."/>
            <person name="Fedorova N.D."/>
            <person name="Nierman W.C."/>
            <person name="Vollebregt A.W."/>
            <person name="Zhao Z."/>
            <person name="Wu L."/>
            <person name="Kumar M."/>
            <person name="Stam H."/>
            <person name="van den Berg M.A."/>
            <person name="Pel H.J."/>
        </authorList>
    </citation>
    <scope>NUCLEOTIDE SEQUENCE [LARGE SCALE GENOMIC DNA]</scope>
    <source>
        <strain evidence="9 10">CBS 393.64</strain>
    </source>
</reference>
<feature type="transmembrane region" description="Helical" evidence="7">
    <location>
        <begin position="123"/>
        <end position="145"/>
    </location>
</feature>
<feature type="compositionally biased region" description="Polar residues" evidence="6">
    <location>
        <begin position="283"/>
        <end position="299"/>
    </location>
</feature>
<accession>A0A0F4Z1L7</accession>
<name>A0A0F4Z1L7_RASE3</name>
<dbReference type="InterPro" id="IPR052337">
    <property type="entry name" value="SAT4-like"/>
</dbReference>